<comment type="similarity">
    <text evidence="2">Belongs to the EamA transporter family.</text>
</comment>
<feature type="transmembrane region" description="Helical" evidence="6">
    <location>
        <begin position="98"/>
        <end position="118"/>
    </location>
</feature>
<evidence type="ECO:0000259" key="7">
    <source>
        <dbReference type="Pfam" id="PF00892"/>
    </source>
</evidence>
<feature type="transmembrane region" description="Helical" evidence="6">
    <location>
        <begin position="181"/>
        <end position="199"/>
    </location>
</feature>
<organism evidence="8 9">
    <name type="scientific">Metapseudomonas otitidis</name>
    <dbReference type="NCBI Taxonomy" id="319939"/>
    <lineage>
        <taxon>Bacteria</taxon>
        <taxon>Pseudomonadati</taxon>
        <taxon>Pseudomonadota</taxon>
        <taxon>Gammaproteobacteria</taxon>
        <taxon>Pseudomonadales</taxon>
        <taxon>Pseudomonadaceae</taxon>
        <taxon>Metapseudomonas</taxon>
    </lineage>
</organism>
<feature type="transmembrane region" description="Helical" evidence="6">
    <location>
        <begin position="125"/>
        <end position="143"/>
    </location>
</feature>
<evidence type="ECO:0000256" key="2">
    <source>
        <dbReference type="ARBA" id="ARBA00007362"/>
    </source>
</evidence>
<evidence type="ECO:0000256" key="4">
    <source>
        <dbReference type="ARBA" id="ARBA00022989"/>
    </source>
</evidence>
<keyword evidence="5 6" id="KW-0472">Membrane</keyword>
<feature type="transmembrane region" description="Helical" evidence="6">
    <location>
        <begin position="266"/>
        <end position="284"/>
    </location>
</feature>
<dbReference type="InterPro" id="IPR050638">
    <property type="entry name" value="AA-Vitamin_Transporters"/>
</dbReference>
<dbReference type="AlphaFoldDB" id="A0A679GQL7"/>
<feature type="domain" description="EamA" evidence="7">
    <location>
        <begin position="150"/>
        <end position="282"/>
    </location>
</feature>
<feature type="transmembrane region" description="Helical" evidence="6">
    <location>
        <begin position="69"/>
        <end position="92"/>
    </location>
</feature>
<feature type="transmembrane region" description="Helical" evidence="6">
    <location>
        <begin position="35"/>
        <end position="53"/>
    </location>
</feature>
<keyword evidence="3 6" id="KW-0812">Transmembrane</keyword>
<reference evidence="8 9" key="1">
    <citation type="journal article" date="2020" name="Microbiol. Resour. Announc.">
        <title>Complete genome sequence of Pseudomonas otitidis strain MrB4, isolated from Lake Biwa in Japan.</title>
        <authorList>
            <person name="Miyazaki K."/>
            <person name="Hase E."/>
            <person name="Maruya T."/>
        </authorList>
    </citation>
    <scope>NUCLEOTIDE SEQUENCE [LARGE SCALE GENOMIC DNA]</scope>
    <source>
        <strain evidence="8 9">MrB4</strain>
    </source>
</reference>
<keyword evidence="4 6" id="KW-1133">Transmembrane helix</keyword>
<dbReference type="GeneID" id="57399854"/>
<feature type="transmembrane region" description="Helical" evidence="6">
    <location>
        <begin position="149"/>
        <end position="169"/>
    </location>
</feature>
<dbReference type="InterPro" id="IPR037185">
    <property type="entry name" value="EmrE-like"/>
</dbReference>
<evidence type="ECO:0000256" key="5">
    <source>
        <dbReference type="ARBA" id="ARBA00023136"/>
    </source>
</evidence>
<accession>A0A679GQL7</accession>
<evidence type="ECO:0000256" key="1">
    <source>
        <dbReference type="ARBA" id="ARBA00004141"/>
    </source>
</evidence>
<gene>
    <name evidence="8" type="ORF">PtoMrB4_46350</name>
</gene>
<feature type="domain" description="EamA" evidence="7">
    <location>
        <begin position="7"/>
        <end position="139"/>
    </location>
</feature>
<dbReference type="PANTHER" id="PTHR32322">
    <property type="entry name" value="INNER MEMBRANE TRANSPORTER"/>
    <property type="match status" value="1"/>
</dbReference>
<evidence type="ECO:0000256" key="6">
    <source>
        <dbReference type="SAM" id="Phobius"/>
    </source>
</evidence>
<proteinExistence type="inferred from homology"/>
<evidence type="ECO:0000256" key="3">
    <source>
        <dbReference type="ARBA" id="ARBA00022692"/>
    </source>
</evidence>
<dbReference type="PANTHER" id="PTHR32322:SF2">
    <property type="entry name" value="EAMA DOMAIN-CONTAINING PROTEIN"/>
    <property type="match status" value="1"/>
</dbReference>
<feature type="transmembrane region" description="Helical" evidence="6">
    <location>
        <begin position="7"/>
        <end position="29"/>
    </location>
</feature>
<dbReference type="EMBL" id="AP022642">
    <property type="protein sequence ID" value="BCA30658.1"/>
    <property type="molecule type" value="Genomic_DNA"/>
</dbReference>
<evidence type="ECO:0000313" key="9">
    <source>
        <dbReference type="Proteomes" id="UP000501237"/>
    </source>
</evidence>
<comment type="subcellular location">
    <subcellularLocation>
        <location evidence="1">Membrane</location>
        <topology evidence="1">Multi-pass membrane protein</topology>
    </subcellularLocation>
</comment>
<dbReference type="Proteomes" id="UP000501237">
    <property type="component" value="Chromosome"/>
</dbReference>
<dbReference type="RefSeq" id="WP_172434598.1">
    <property type="nucleotide sequence ID" value="NZ_AP022642.1"/>
</dbReference>
<dbReference type="Pfam" id="PF00892">
    <property type="entry name" value="EamA"/>
    <property type="match status" value="2"/>
</dbReference>
<protein>
    <submittedName>
        <fullName evidence="8">Membrane protein</fullName>
    </submittedName>
</protein>
<sequence length="292" mass="29566">MSRRAQGYLLLSLAMMTVGTTVIASKVLAGSVPPFQATALRFALALPVMLWLLRRQGAAWPRLGAGDRVLLVLQAAAGSVGYTVLLVMGLAHLPAADAGVIIGTLPAVSALFSVLVLGERPGLRQVASVALATLGVMAVAWKASGPGSGFGMLCVFGAVLCESAFILLNKRMRQPLGAVQQATAMVVLGLLVSAPAALLEGPLAWPAPASLGALAWYAWVPTAAGFLLWYAGSSRVSGGEAATFTAVAPLTAVALAAGLLGEPLGLSQGLGIGAVVLAILVLAVPSRDTANR</sequence>
<dbReference type="GO" id="GO:0016020">
    <property type="term" value="C:membrane"/>
    <property type="evidence" value="ECO:0007669"/>
    <property type="project" value="UniProtKB-SubCell"/>
</dbReference>
<dbReference type="KEGG" id="poj:PtoMrB4_46350"/>
<evidence type="ECO:0000313" key="8">
    <source>
        <dbReference type="EMBL" id="BCA30658.1"/>
    </source>
</evidence>
<dbReference type="InterPro" id="IPR000620">
    <property type="entry name" value="EamA_dom"/>
</dbReference>
<name>A0A679GQL7_9GAMM</name>
<feature type="transmembrane region" description="Helical" evidence="6">
    <location>
        <begin position="211"/>
        <end position="230"/>
    </location>
</feature>
<feature type="transmembrane region" description="Helical" evidence="6">
    <location>
        <begin position="242"/>
        <end position="260"/>
    </location>
</feature>
<dbReference type="SUPFAM" id="SSF103481">
    <property type="entry name" value="Multidrug resistance efflux transporter EmrE"/>
    <property type="match status" value="2"/>
</dbReference>